<dbReference type="InterPro" id="IPR042456">
    <property type="entry name" value="F11R"/>
</dbReference>
<dbReference type="InterPro" id="IPR013151">
    <property type="entry name" value="Immunoglobulin_dom"/>
</dbReference>
<dbReference type="OMA" id="CESVNDA"/>
<feature type="signal peptide" evidence="20">
    <location>
        <begin position="1"/>
        <end position="28"/>
    </location>
</feature>
<dbReference type="OrthoDB" id="10031887at2759"/>
<evidence type="ECO:0000313" key="23">
    <source>
        <dbReference type="Proteomes" id="UP000694892"/>
    </source>
</evidence>
<comment type="subunit">
    <text evidence="18">Interacts with the ninth PDZ domain of MPDZ. Interacts with the first PDZ domain of PARD3. The association between PARD3 and PARD6B probably disrupts this interaction. Interacts with ITGAL (via I-domain). Interacts with CD151.</text>
</comment>
<feature type="transmembrane region" description="Helical" evidence="19">
    <location>
        <begin position="231"/>
        <end position="256"/>
    </location>
</feature>
<comment type="similarity">
    <text evidence="3">Belongs to the immunoglobulin superfamily.</text>
</comment>
<accession>A0A974CAK8</accession>
<keyword evidence="11" id="KW-0965">Cell junction</keyword>
<name>A0A974CAK8_XENLA</name>
<dbReference type="PANTHER" id="PTHR45113:SF1">
    <property type="entry name" value="JUNCTIONAL ADHESION MOLECULE A"/>
    <property type="match status" value="1"/>
</dbReference>
<dbReference type="SMART" id="SM00408">
    <property type="entry name" value="IGc2"/>
    <property type="match status" value="2"/>
</dbReference>
<dbReference type="PROSITE" id="PS50835">
    <property type="entry name" value="IG_LIKE"/>
    <property type="match status" value="2"/>
</dbReference>
<keyword evidence="5" id="KW-0796">Tight junction</keyword>
<keyword evidence="14" id="KW-1015">Disulfide bond</keyword>
<dbReference type="GO" id="GO:0090559">
    <property type="term" value="P:regulation of membrane permeability"/>
    <property type="evidence" value="ECO:0007669"/>
    <property type="project" value="TreeGrafter"/>
</dbReference>
<dbReference type="Pfam" id="PF00047">
    <property type="entry name" value="ig"/>
    <property type="match status" value="1"/>
</dbReference>
<dbReference type="EMBL" id="CM004480">
    <property type="protein sequence ID" value="OCT69654.1"/>
    <property type="molecule type" value="Genomic_DNA"/>
</dbReference>
<reference evidence="23" key="1">
    <citation type="journal article" date="2016" name="Nature">
        <title>Genome evolution in the allotetraploid frog Xenopus laevis.</title>
        <authorList>
            <person name="Session A.M."/>
            <person name="Uno Y."/>
            <person name="Kwon T."/>
            <person name="Chapman J.A."/>
            <person name="Toyoda A."/>
            <person name="Takahashi S."/>
            <person name="Fukui A."/>
            <person name="Hikosaka A."/>
            <person name="Suzuki A."/>
            <person name="Kondo M."/>
            <person name="van Heeringen S.J."/>
            <person name="Quigley I."/>
            <person name="Heinz S."/>
            <person name="Ogino H."/>
            <person name="Ochi H."/>
            <person name="Hellsten U."/>
            <person name="Lyons J.B."/>
            <person name="Simakov O."/>
            <person name="Putnam N."/>
            <person name="Stites J."/>
            <person name="Kuroki Y."/>
            <person name="Tanaka T."/>
            <person name="Michiue T."/>
            <person name="Watanabe M."/>
            <person name="Bogdanovic O."/>
            <person name="Lister R."/>
            <person name="Georgiou G."/>
            <person name="Paranjpe S.S."/>
            <person name="van Kruijsbergen I."/>
            <person name="Shu S."/>
            <person name="Carlson J."/>
            <person name="Kinoshita T."/>
            <person name="Ohta Y."/>
            <person name="Mawaribuchi S."/>
            <person name="Jenkins J."/>
            <person name="Grimwood J."/>
            <person name="Schmutz J."/>
            <person name="Mitros T."/>
            <person name="Mozaffari S.V."/>
            <person name="Suzuki Y."/>
            <person name="Haramoto Y."/>
            <person name="Yamamoto T.S."/>
            <person name="Takagi C."/>
            <person name="Heald R."/>
            <person name="Miller K."/>
            <person name="Haudenschild C."/>
            <person name="Kitzman J."/>
            <person name="Nakayama T."/>
            <person name="Izutsu Y."/>
            <person name="Robert J."/>
            <person name="Fortriede J."/>
            <person name="Burns K."/>
            <person name="Lotay V."/>
            <person name="Karimi K."/>
            <person name="Yasuoka Y."/>
            <person name="Dichmann D.S."/>
            <person name="Flajnik M.F."/>
            <person name="Houston D.W."/>
            <person name="Shendure J."/>
            <person name="DuPasquier L."/>
            <person name="Vize P.D."/>
            <person name="Zorn A.M."/>
            <person name="Ito M."/>
            <person name="Marcotte E.M."/>
            <person name="Wallingford J.B."/>
            <person name="Ito Y."/>
            <person name="Asashima M."/>
            <person name="Ueno N."/>
            <person name="Matsuda Y."/>
            <person name="Veenstra G.J."/>
            <person name="Fujiyama A."/>
            <person name="Harland R.M."/>
            <person name="Taira M."/>
            <person name="Rokhsar D.S."/>
        </authorList>
    </citation>
    <scope>NUCLEOTIDE SEQUENCE [LARGE SCALE GENOMIC DNA]</scope>
    <source>
        <strain evidence="23">J</strain>
    </source>
</reference>
<evidence type="ECO:0000256" key="14">
    <source>
        <dbReference type="ARBA" id="ARBA00023157"/>
    </source>
</evidence>
<evidence type="ECO:0000256" key="15">
    <source>
        <dbReference type="ARBA" id="ARBA00023180"/>
    </source>
</evidence>
<dbReference type="GO" id="GO:0050892">
    <property type="term" value="P:intestinal absorption"/>
    <property type="evidence" value="ECO:0007669"/>
    <property type="project" value="TreeGrafter"/>
</dbReference>
<evidence type="ECO:0000256" key="6">
    <source>
        <dbReference type="ARBA" id="ARBA00022475"/>
    </source>
</evidence>
<keyword evidence="12 19" id="KW-1133">Transmembrane helix</keyword>
<comment type="subcellular location">
    <subcellularLocation>
        <location evidence="2">Cell junction</location>
        <location evidence="2">Tight junction</location>
    </subcellularLocation>
    <subcellularLocation>
        <location evidence="1">Cell membrane</location>
        <topology evidence="1">Single-pass type I membrane protein</topology>
    </subcellularLocation>
</comment>
<evidence type="ECO:0000259" key="21">
    <source>
        <dbReference type="PROSITE" id="PS50835"/>
    </source>
</evidence>
<dbReference type="GO" id="GO:0005886">
    <property type="term" value="C:plasma membrane"/>
    <property type="evidence" value="ECO:0007669"/>
    <property type="project" value="UniProtKB-SubCell"/>
</dbReference>
<evidence type="ECO:0000256" key="7">
    <source>
        <dbReference type="ARBA" id="ARBA00022553"/>
    </source>
</evidence>
<evidence type="ECO:0000256" key="2">
    <source>
        <dbReference type="ARBA" id="ARBA00004435"/>
    </source>
</evidence>
<keyword evidence="6" id="KW-1003">Cell membrane</keyword>
<dbReference type="InterPro" id="IPR003599">
    <property type="entry name" value="Ig_sub"/>
</dbReference>
<evidence type="ECO:0000256" key="5">
    <source>
        <dbReference type="ARBA" id="ARBA00022427"/>
    </source>
</evidence>
<dbReference type="GO" id="GO:0005923">
    <property type="term" value="C:bicellular tight junction"/>
    <property type="evidence" value="ECO:0007669"/>
    <property type="project" value="UniProtKB-SubCell"/>
</dbReference>
<sequence>MVATASNSGRPQLLALLCCCCLWTAALAGVTAPDPTITVKEGDSPDLRCSYTSDYINPRVEWKFVNKDQETSFVFYDGSLTASYKDRATSYPQGIKLNQVTRKDAGEYSCEVTSTGTKVLYGEAKIQLQVIVAPGTPVAQVPSSARTGSVAELMCVETQGFPLPTFTWYHNNSPMQAKSQNSTYTIDPNTGVLKFASVGTSDSGEYYCKATNSQGEQSSAIVRMDVKDVNVGGIVAAVVIVLLILALLGFGLWFAYSRGYLDRKGNKKVIYSQPSETRSDKNFQQTSSFLV</sequence>
<dbReference type="InterPro" id="IPR036179">
    <property type="entry name" value="Ig-like_dom_sf"/>
</dbReference>
<dbReference type="KEGG" id="xla:398627"/>
<protein>
    <recommendedName>
        <fullName evidence="4">Junctional adhesion molecule A</fullName>
    </recommendedName>
    <alternativeName>
        <fullName evidence="17">Junctional adhesion molecule 1</fullName>
    </alternativeName>
</protein>
<evidence type="ECO:0000256" key="18">
    <source>
        <dbReference type="ARBA" id="ARBA00046718"/>
    </source>
</evidence>
<dbReference type="InterPro" id="IPR007110">
    <property type="entry name" value="Ig-like_dom"/>
</dbReference>
<dbReference type="PANTHER" id="PTHR45113">
    <property type="entry name" value="JUNCTIONAL ADHESION MOLECULE A"/>
    <property type="match status" value="1"/>
</dbReference>
<evidence type="ECO:0000256" key="19">
    <source>
        <dbReference type="SAM" id="Phobius"/>
    </source>
</evidence>
<dbReference type="AlphaFoldDB" id="A0A974CAK8"/>
<feature type="chain" id="PRO_5037308749" description="Junctional adhesion molecule A" evidence="20">
    <location>
        <begin position="29"/>
        <end position="291"/>
    </location>
</feature>
<evidence type="ECO:0000256" key="16">
    <source>
        <dbReference type="ARBA" id="ARBA00023319"/>
    </source>
</evidence>
<evidence type="ECO:0000256" key="11">
    <source>
        <dbReference type="ARBA" id="ARBA00022949"/>
    </source>
</evidence>
<keyword evidence="7" id="KW-0597">Phosphoprotein</keyword>
<evidence type="ECO:0000256" key="13">
    <source>
        <dbReference type="ARBA" id="ARBA00023136"/>
    </source>
</evidence>
<evidence type="ECO:0000313" key="22">
    <source>
        <dbReference type="EMBL" id="OCT69654.1"/>
    </source>
</evidence>
<dbReference type="InterPro" id="IPR013783">
    <property type="entry name" value="Ig-like_fold"/>
</dbReference>
<evidence type="ECO:0000256" key="1">
    <source>
        <dbReference type="ARBA" id="ARBA00004251"/>
    </source>
</evidence>
<evidence type="ECO:0000256" key="20">
    <source>
        <dbReference type="SAM" id="SignalP"/>
    </source>
</evidence>
<dbReference type="Gene3D" id="2.60.40.10">
    <property type="entry name" value="Immunoglobulins"/>
    <property type="match status" value="2"/>
</dbReference>
<evidence type="ECO:0000256" key="4">
    <source>
        <dbReference type="ARBA" id="ARBA00016608"/>
    </source>
</evidence>
<dbReference type="Pfam" id="PF13927">
    <property type="entry name" value="Ig_3"/>
    <property type="match status" value="1"/>
</dbReference>
<keyword evidence="13 19" id="KW-0472">Membrane</keyword>
<feature type="domain" description="Ig-like" evidence="21">
    <location>
        <begin position="134"/>
        <end position="223"/>
    </location>
</feature>
<keyword evidence="8 19" id="KW-0812">Transmembrane</keyword>
<dbReference type="Proteomes" id="UP000694892">
    <property type="component" value="Chromosome 8L"/>
</dbReference>
<evidence type="ECO:0000256" key="17">
    <source>
        <dbReference type="ARBA" id="ARBA00030590"/>
    </source>
</evidence>
<evidence type="ECO:0000256" key="12">
    <source>
        <dbReference type="ARBA" id="ARBA00022989"/>
    </source>
</evidence>
<keyword evidence="9 20" id="KW-0732">Signal</keyword>
<dbReference type="GO" id="GO:0007155">
    <property type="term" value="P:cell adhesion"/>
    <property type="evidence" value="ECO:0007669"/>
    <property type="project" value="InterPro"/>
</dbReference>
<evidence type="ECO:0000256" key="10">
    <source>
        <dbReference type="ARBA" id="ARBA00022737"/>
    </source>
</evidence>
<keyword evidence="10" id="KW-0677">Repeat</keyword>
<evidence type="ECO:0000256" key="9">
    <source>
        <dbReference type="ARBA" id="ARBA00022729"/>
    </source>
</evidence>
<dbReference type="SUPFAM" id="SSF48726">
    <property type="entry name" value="Immunoglobulin"/>
    <property type="match status" value="2"/>
</dbReference>
<keyword evidence="16" id="KW-0393">Immunoglobulin domain</keyword>
<organism evidence="22 23">
    <name type="scientific">Xenopus laevis</name>
    <name type="common">African clawed frog</name>
    <dbReference type="NCBI Taxonomy" id="8355"/>
    <lineage>
        <taxon>Eukaryota</taxon>
        <taxon>Metazoa</taxon>
        <taxon>Chordata</taxon>
        <taxon>Craniata</taxon>
        <taxon>Vertebrata</taxon>
        <taxon>Euteleostomi</taxon>
        <taxon>Amphibia</taxon>
        <taxon>Batrachia</taxon>
        <taxon>Anura</taxon>
        <taxon>Pipoidea</taxon>
        <taxon>Pipidae</taxon>
        <taxon>Xenopodinae</taxon>
        <taxon>Xenopus</taxon>
        <taxon>Xenopus</taxon>
    </lineage>
</organism>
<dbReference type="GO" id="GO:0090557">
    <property type="term" value="P:establishment of endothelial intestinal barrier"/>
    <property type="evidence" value="ECO:0007669"/>
    <property type="project" value="TreeGrafter"/>
</dbReference>
<evidence type="ECO:0000256" key="8">
    <source>
        <dbReference type="ARBA" id="ARBA00022692"/>
    </source>
</evidence>
<proteinExistence type="inferred from homology"/>
<evidence type="ECO:0000256" key="3">
    <source>
        <dbReference type="ARBA" id="ARBA00008637"/>
    </source>
</evidence>
<gene>
    <name evidence="22" type="ORF">XELAEV_18040966mg</name>
</gene>
<feature type="domain" description="Ig-like" evidence="21">
    <location>
        <begin position="11"/>
        <end position="127"/>
    </location>
</feature>
<dbReference type="SMART" id="SM00409">
    <property type="entry name" value="IG"/>
    <property type="match status" value="2"/>
</dbReference>
<dbReference type="InterPro" id="IPR003598">
    <property type="entry name" value="Ig_sub2"/>
</dbReference>
<dbReference type="FunFam" id="2.60.40.10:FF:000357">
    <property type="entry name" value="Fc receptor like 1"/>
    <property type="match status" value="1"/>
</dbReference>
<keyword evidence="15" id="KW-0325">Glycoprotein</keyword>